<dbReference type="CDD" id="cd00082">
    <property type="entry name" value="HisKA"/>
    <property type="match status" value="1"/>
</dbReference>
<dbReference type="Gene3D" id="3.30.450.20">
    <property type="entry name" value="PAS domain"/>
    <property type="match status" value="4"/>
</dbReference>
<evidence type="ECO:0000256" key="5">
    <source>
        <dbReference type="ARBA" id="ARBA00022777"/>
    </source>
</evidence>
<dbReference type="CDD" id="cd00130">
    <property type="entry name" value="PAS"/>
    <property type="match status" value="3"/>
</dbReference>
<dbReference type="Gene3D" id="1.10.287.130">
    <property type="match status" value="1"/>
</dbReference>
<organism evidence="9 10">
    <name type="scientific">Mesorhizobium newzealandense</name>
    <dbReference type="NCBI Taxonomy" id="1300302"/>
    <lineage>
        <taxon>Bacteria</taxon>
        <taxon>Pseudomonadati</taxon>
        <taxon>Pseudomonadota</taxon>
        <taxon>Alphaproteobacteria</taxon>
        <taxon>Hyphomicrobiales</taxon>
        <taxon>Phyllobacteriaceae</taxon>
        <taxon>Mesorhizobium</taxon>
    </lineage>
</organism>
<keyword evidence="4" id="KW-0808">Transferase</keyword>
<evidence type="ECO:0000313" key="9">
    <source>
        <dbReference type="EMBL" id="MFD1985699.1"/>
    </source>
</evidence>
<dbReference type="Gene3D" id="2.10.70.100">
    <property type="match status" value="1"/>
</dbReference>
<dbReference type="SMART" id="SM00086">
    <property type="entry name" value="PAC"/>
    <property type="match status" value="4"/>
</dbReference>
<dbReference type="RefSeq" id="WP_379102227.1">
    <property type="nucleotide sequence ID" value="NZ_JBHUGZ010000017.1"/>
</dbReference>
<dbReference type="InterPro" id="IPR013655">
    <property type="entry name" value="PAS_fold_3"/>
</dbReference>
<gene>
    <name evidence="9" type="ORF">ACFSOZ_24950</name>
</gene>
<keyword evidence="10" id="KW-1185">Reference proteome</keyword>
<dbReference type="InterPro" id="IPR035965">
    <property type="entry name" value="PAS-like_dom_sf"/>
</dbReference>
<keyword evidence="3" id="KW-0597">Phosphoprotein</keyword>
<dbReference type="InterPro" id="IPR000014">
    <property type="entry name" value="PAS"/>
</dbReference>
<dbReference type="PROSITE" id="PS50109">
    <property type="entry name" value="HIS_KIN"/>
    <property type="match status" value="1"/>
</dbReference>
<evidence type="ECO:0000256" key="2">
    <source>
        <dbReference type="ARBA" id="ARBA00012438"/>
    </source>
</evidence>
<dbReference type="Pfam" id="PF08447">
    <property type="entry name" value="PAS_3"/>
    <property type="match status" value="4"/>
</dbReference>
<dbReference type="SUPFAM" id="SSF55874">
    <property type="entry name" value="ATPase domain of HSP90 chaperone/DNA topoisomerase II/histidine kinase"/>
    <property type="match status" value="1"/>
</dbReference>
<dbReference type="SMART" id="SM00091">
    <property type="entry name" value="PAS"/>
    <property type="match status" value="3"/>
</dbReference>
<dbReference type="InterPro" id="IPR003594">
    <property type="entry name" value="HATPase_dom"/>
</dbReference>
<evidence type="ECO:0000313" key="10">
    <source>
        <dbReference type="Proteomes" id="UP001597405"/>
    </source>
</evidence>
<dbReference type="PROSITE" id="PS50112">
    <property type="entry name" value="PAS"/>
    <property type="match status" value="1"/>
</dbReference>
<dbReference type="EMBL" id="JBHUGZ010000017">
    <property type="protein sequence ID" value="MFD1985699.1"/>
    <property type="molecule type" value="Genomic_DNA"/>
</dbReference>
<keyword evidence="5" id="KW-0418">Kinase</keyword>
<dbReference type="InterPro" id="IPR001610">
    <property type="entry name" value="PAC"/>
</dbReference>
<evidence type="ECO:0000259" key="6">
    <source>
        <dbReference type="PROSITE" id="PS50109"/>
    </source>
</evidence>
<dbReference type="SMART" id="SM00387">
    <property type="entry name" value="HATPase_c"/>
    <property type="match status" value="1"/>
</dbReference>
<dbReference type="SUPFAM" id="SSF47384">
    <property type="entry name" value="Homodimeric domain of signal transducing histidine kinase"/>
    <property type="match status" value="1"/>
</dbReference>
<evidence type="ECO:0000259" key="8">
    <source>
        <dbReference type="PROSITE" id="PS50113"/>
    </source>
</evidence>
<reference evidence="10" key="1">
    <citation type="journal article" date="2019" name="Int. J. Syst. Evol. Microbiol.">
        <title>The Global Catalogue of Microorganisms (GCM) 10K type strain sequencing project: providing services to taxonomists for standard genome sequencing and annotation.</title>
        <authorList>
            <consortium name="The Broad Institute Genomics Platform"/>
            <consortium name="The Broad Institute Genome Sequencing Center for Infectious Disease"/>
            <person name="Wu L."/>
            <person name="Ma J."/>
        </authorList>
    </citation>
    <scope>NUCLEOTIDE SEQUENCE [LARGE SCALE GENOMIC DNA]</scope>
    <source>
        <strain evidence="10">CGMCC 1.16225</strain>
    </source>
</reference>
<dbReference type="InterPro" id="IPR005467">
    <property type="entry name" value="His_kinase_dom"/>
</dbReference>
<evidence type="ECO:0000256" key="3">
    <source>
        <dbReference type="ARBA" id="ARBA00022553"/>
    </source>
</evidence>
<dbReference type="InterPro" id="IPR052162">
    <property type="entry name" value="Sensor_kinase/Photoreceptor"/>
</dbReference>
<feature type="domain" description="PAC" evidence="8">
    <location>
        <begin position="219"/>
        <end position="271"/>
    </location>
</feature>
<dbReference type="PROSITE" id="PS50113">
    <property type="entry name" value="PAC"/>
    <property type="match status" value="4"/>
</dbReference>
<sequence>MEIGQHRVLDALPVMIWIALPDGQAHFVNQRWSEYTGQSLEQVRISGWEVAIDPEDLPKLLERWRSILASGGPGEMEARMRRADGEYRWFAIHCSPVFDEVGRIREWYVTSTDINQSKDAEETLRQRELKLASAELELQQKALRQSDRDFQLIVDSIPALAWAARSDGAVEFFNQNFLDYLGTTATEAQGWGWIAGVHPEDVSGLTSALLTILASEQSGEAEARLRGSDGEYRWFLTQAYPYRGDSGNVVKWYGTIIDIEERKRANETLQAKGRNLGLIVNTIPVMAWSARADGSAEFFNQHYLYYVGLSMGTEDWEPTTELSEYWDLTASVHPDDADSLESTLQAIFASGQPGETEARLRRFDGEYRWFLFRVNPLRDETGNIIKWYGTNTDIHDRKRAEDALRRSEAFLAEGQYLAGMGNMSWHVATGKVTWSEPLYRIFEFKPGTVVTLERIASRVHPEDMDLISDMTEKATRGESNFECQHRIVLPDNSVKHLHLTAHLARSDSGQIEYIGAVLDITQRQRSEEALEKIRSELAQATRIMSMGALTASIAHEVNQPLSGIVTNASTCLRMLAADPPNVDGARETARRTIRDGNRAADVIARLRSLFGKRDAVVEPVDLNEAAVEVIALFAGDLQRNRVLLHTKFSDGLPLVGGDRVQLQQVIMNLLRNAADAMISVHDRPRLVVVGTKPSEDGDVHLFVRDVGVGFDLHGEERLFEAFYTTKAEGMGIGLSVSRSIIESHGGHLWAKANDGPGATFSFSIHEYLLEEGPVHPSGMRSALPASSAAIQRGFS</sequence>
<feature type="domain" description="Histidine kinase" evidence="6">
    <location>
        <begin position="552"/>
        <end position="768"/>
    </location>
</feature>
<evidence type="ECO:0000256" key="4">
    <source>
        <dbReference type="ARBA" id="ARBA00022679"/>
    </source>
</evidence>
<feature type="domain" description="PAC" evidence="8">
    <location>
        <begin position="481"/>
        <end position="532"/>
    </location>
</feature>
<dbReference type="PANTHER" id="PTHR43304">
    <property type="entry name" value="PHYTOCHROME-LIKE PROTEIN CPH1"/>
    <property type="match status" value="1"/>
</dbReference>
<feature type="domain" description="PAC" evidence="8">
    <location>
        <begin position="74"/>
        <end position="126"/>
    </location>
</feature>
<dbReference type="InterPro" id="IPR036097">
    <property type="entry name" value="HisK_dim/P_sf"/>
</dbReference>
<dbReference type="InterPro" id="IPR003661">
    <property type="entry name" value="HisK_dim/P_dom"/>
</dbReference>
<dbReference type="InterPro" id="IPR000700">
    <property type="entry name" value="PAS-assoc_C"/>
</dbReference>
<dbReference type="SUPFAM" id="SSF55785">
    <property type="entry name" value="PYP-like sensor domain (PAS domain)"/>
    <property type="match status" value="4"/>
</dbReference>
<accession>A0ABW4UHY5</accession>
<dbReference type="InterPro" id="IPR036890">
    <property type="entry name" value="HATPase_C_sf"/>
</dbReference>
<dbReference type="Gene3D" id="3.30.565.10">
    <property type="entry name" value="Histidine kinase-like ATPase, C-terminal domain"/>
    <property type="match status" value="1"/>
</dbReference>
<dbReference type="Proteomes" id="UP001597405">
    <property type="component" value="Unassembled WGS sequence"/>
</dbReference>
<dbReference type="NCBIfam" id="TIGR00229">
    <property type="entry name" value="sensory_box"/>
    <property type="match status" value="3"/>
</dbReference>
<feature type="domain" description="PAS" evidence="7">
    <location>
        <begin position="146"/>
        <end position="216"/>
    </location>
</feature>
<name>A0ABW4UHY5_9HYPH</name>
<comment type="catalytic activity">
    <reaction evidence="1">
        <text>ATP + protein L-histidine = ADP + protein N-phospho-L-histidine.</text>
        <dbReference type="EC" id="2.7.13.3"/>
    </reaction>
</comment>
<protein>
    <recommendedName>
        <fullName evidence="2">histidine kinase</fullName>
        <ecNumber evidence="2">2.7.13.3</ecNumber>
    </recommendedName>
</protein>
<evidence type="ECO:0000256" key="1">
    <source>
        <dbReference type="ARBA" id="ARBA00000085"/>
    </source>
</evidence>
<comment type="caution">
    <text evidence="9">The sequence shown here is derived from an EMBL/GenBank/DDBJ whole genome shotgun (WGS) entry which is preliminary data.</text>
</comment>
<evidence type="ECO:0000259" key="7">
    <source>
        <dbReference type="PROSITE" id="PS50112"/>
    </source>
</evidence>
<dbReference type="PANTHER" id="PTHR43304:SF1">
    <property type="entry name" value="PAC DOMAIN-CONTAINING PROTEIN"/>
    <property type="match status" value="1"/>
</dbReference>
<feature type="domain" description="PAC" evidence="8">
    <location>
        <begin position="354"/>
        <end position="406"/>
    </location>
</feature>
<dbReference type="EC" id="2.7.13.3" evidence="2"/>
<dbReference type="SMART" id="SM00388">
    <property type="entry name" value="HisKA"/>
    <property type="match status" value="1"/>
</dbReference>
<dbReference type="PRINTS" id="PR00344">
    <property type="entry name" value="BCTRLSENSOR"/>
</dbReference>
<dbReference type="Pfam" id="PF02518">
    <property type="entry name" value="HATPase_c"/>
    <property type="match status" value="1"/>
</dbReference>
<proteinExistence type="predicted"/>
<dbReference type="InterPro" id="IPR004358">
    <property type="entry name" value="Sig_transdc_His_kin-like_C"/>
</dbReference>